<dbReference type="PANTHER" id="PTHR44591:SF3">
    <property type="entry name" value="RESPONSE REGULATORY DOMAIN-CONTAINING PROTEIN"/>
    <property type="match status" value="1"/>
</dbReference>
<evidence type="ECO:0000313" key="4">
    <source>
        <dbReference type="EMBL" id="ALL71623.1"/>
    </source>
</evidence>
<keyword evidence="1 2" id="KW-0597">Phosphoprotein</keyword>
<dbReference type="PROSITE" id="PS50110">
    <property type="entry name" value="RESPONSE_REGULATORY"/>
    <property type="match status" value="1"/>
</dbReference>
<evidence type="ECO:0000256" key="1">
    <source>
        <dbReference type="ARBA" id="ARBA00022553"/>
    </source>
</evidence>
<reference evidence="4 5" key="1">
    <citation type="journal article" date="2014" name="Genome Announc.">
        <title>Draft Genome Sequence of the Haloacid-Degrading Burkholderia caribensis Strain MBA4.</title>
        <authorList>
            <person name="Pan Y."/>
            <person name="Kong K.F."/>
            <person name="Tsang J.S."/>
        </authorList>
    </citation>
    <scope>NUCLEOTIDE SEQUENCE [LARGE SCALE GENOMIC DNA]</scope>
    <source>
        <strain evidence="4 5">MBA4</strain>
        <plasmid evidence="5">Plasmid</plasmid>
    </source>
</reference>
<dbReference type="RefSeq" id="WP_035991939.1">
    <property type="nucleotide sequence ID" value="NZ_CP012748.1"/>
</dbReference>
<dbReference type="GO" id="GO:0000160">
    <property type="term" value="P:phosphorelay signal transduction system"/>
    <property type="evidence" value="ECO:0007669"/>
    <property type="project" value="InterPro"/>
</dbReference>
<dbReference type="InterPro" id="IPR011006">
    <property type="entry name" value="CheY-like_superfamily"/>
</dbReference>
<dbReference type="InterPro" id="IPR050595">
    <property type="entry name" value="Bact_response_regulator"/>
</dbReference>
<dbReference type="SMART" id="SM00448">
    <property type="entry name" value="REC"/>
    <property type="match status" value="1"/>
</dbReference>
<name>A0A0P0RRB9_9BURK</name>
<evidence type="ECO:0000313" key="5">
    <source>
        <dbReference type="Proteomes" id="UP000019146"/>
    </source>
</evidence>
<sequence length="162" mass="17754">MTDTTSETVANVLLVDDDAENLWSLQLALESDGHHVSVAGDASCALDILRREAIQLMITDYEMPGIDGAELCRLVHEQPALCGLPIVLLSAAAEPLGLPQSWTRFFRKPARIRDLTATLDAHVAIRQPATRSPHPKASVRAVLRCQNLPASRWIRVEAGCWP</sequence>
<proteinExistence type="predicted"/>
<dbReference type="InterPro" id="IPR001789">
    <property type="entry name" value="Sig_transdc_resp-reg_receiver"/>
</dbReference>
<evidence type="ECO:0000256" key="2">
    <source>
        <dbReference type="PROSITE-ProRule" id="PRU00169"/>
    </source>
</evidence>
<organism evidence="4 5">
    <name type="scientific">Paraburkholderia caribensis MBA4</name>
    <dbReference type="NCBI Taxonomy" id="1323664"/>
    <lineage>
        <taxon>Bacteria</taxon>
        <taxon>Pseudomonadati</taxon>
        <taxon>Pseudomonadota</taxon>
        <taxon>Betaproteobacteria</taxon>
        <taxon>Burkholderiales</taxon>
        <taxon>Burkholderiaceae</taxon>
        <taxon>Paraburkholderia</taxon>
    </lineage>
</organism>
<dbReference type="Proteomes" id="UP000019146">
    <property type="component" value="Plasmid unnamed"/>
</dbReference>
<accession>A0A0P0RRB9</accession>
<gene>
    <name evidence="4" type="ORF">K788_0007374</name>
</gene>
<dbReference type="Gene3D" id="3.40.50.2300">
    <property type="match status" value="1"/>
</dbReference>
<keyword evidence="4" id="KW-0614">Plasmid</keyword>
<geneLocation type="plasmid" evidence="5"/>
<feature type="domain" description="Response regulatory" evidence="3">
    <location>
        <begin position="11"/>
        <end position="123"/>
    </location>
</feature>
<dbReference type="CDD" id="cd00156">
    <property type="entry name" value="REC"/>
    <property type="match status" value="1"/>
</dbReference>
<dbReference type="KEGG" id="bcai:K788_0007374"/>
<feature type="modified residue" description="4-aspartylphosphate" evidence="2">
    <location>
        <position position="60"/>
    </location>
</feature>
<dbReference type="AlphaFoldDB" id="A0A0P0RRB9"/>
<dbReference type="EMBL" id="CP012748">
    <property type="protein sequence ID" value="ALL71623.1"/>
    <property type="molecule type" value="Genomic_DNA"/>
</dbReference>
<dbReference type="SUPFAM" id="SSF52172">
    <property type="entry name" value="CheY-like"/>
    <property type="match status" value="1"/>
</dbReference>
<dbReference type="Pfam" id="PF00072">
    <property type="entry name" value="Response_reg"/>
    <property type="match status" value="1"/>
</dbReference>
<dbReference type="PANTHER" id="PTHR44591">
    <property type="entry name" value="STRESS RESPONSE REGULATOR PROTEIN 1"/>
    <property type="match status" value="1"/>
</dbReference>
<dbReference type="GeneID" id="69974962"/>
<evidence type="ECO:0000259" key="3">
    <source>
        <dbReference type="PROSITE" id="PS50110"/>
    </source>
</evidence>
<protein>
    <submittedName>
        <fullName evidence="4">Two-component response regulator</fullName>
    </submittedName>
</protein>